<name>A0A067JT33_JATCU</name>
<evidence type="ECO:0000313" key="1">
    <source>
        <dbReference type="EMBL" id="KDP25978.1"/>
    </source>
</evidence>
<accession>A0A067JT33</accession>
<dbReference type="Proteomes" id="UP000027138">
    <property type="component" value="Unassembled WGS sequence"/>
</dbReference>
<dbReference type="AlphaFoldDB" id="A0A067JT33"/>
<sequence>MDESVSSTRFIIKSLDQIALRTGDKNLKTPNLVSHICNALNGLHQGKYMEHSSAMPKGETKFFQALCKLQLHTYKDA</sequence>
<gene>
    <name evidence="1" type="ORF">JCGZ_22708</name>
</gene>
<dbReference type="EMBL" id="KK914941">
    <property type="protein sequence ID" value="KDP25978.1"/>
    <property type="molecule type" value="Genomic_DNA"/>
</dbReference>
<reference evidence="1 2" key="1">
    <citation type="journal article" date="2014" name="PLoS ONE">
        <title>Global Analysis of Gene Expression Profiles in Physic Nut (Jatropha curcas L.) Seedlings Exposed to Salt Stress.</title>
        <authorList>
            <person name="Zhang L."/>
            <person name="Zhang C."/>
            <person name="Wu P."/>
            <person name="Chen Y."/>
            <person name="Li M."/>
            <person name="Jiang H."/>
            <person name="Wu G."/>
        </authorList>
    </citation>
    <scope>NUCLEOTIDE SEQUENCE [LARGE SCALE GENOMIC DNA]</scope>
    <source>
        <strain evidence="2">cv. GZQX0401</strain>
        <tissue evidence="1">Young leaves</tissue>
    </source>
</reference>
<protein>
    <submittedName>
        <fullName evidence="1">Uncharacterized protein</fullName>
    </submittedName>
</protein>
<keyword evidence="2" id="KW-1185">Reference proteome</keyword>
<proteinExistence type="predicted"/>
<organism evidence="1 2">
    <name type="scientific">Jatropha curcas</name>
    <name type="common">Barbados nut</name>
    <dbReference type="NCBI Taxonomy" id="180498"/>
    <lineage>
        <taxon>Eukaryota</taxon>
        <taxon>Viridiplantae</taxon>
        <taxon>Streptophyta</taxon>
        <taxon>Embryophyta</taxon>
        <taxon>Tracheophyta</taxon>
        <taxon>Spermatophyta</taxon>
        <taxon>Magnoliopsida</taxon>
        <taxon>eudicotyledons</taxon>
        <taxon>Gunneridae</taxon>
        <taxon>Pentapetalae</taxon>
        <taxon>rosids</taxon>
        <taxon>fabids</taxon>
        <taxon>Malpighiales</taxon>
        <taxon>Euphorbiaceae</taxon>
        <taxon>Crotonoideae</taxon>
        <taxon>Jatropheae</taxon>
        <taxon>Jatropha</taxon>
    </lineage>
</organism>
<evidence type="ECO:0000313" key="2">
    <source>
        <dbReference type="Proteomes" id="UP000027138"/>
    </source>
</evidence>